<dbReference type="AlphaFoldDB" id="A0A285NB54"/>
<dbReference type="Proteomes" id="UP000219439">
    <property type="component" value="Unassembled WGS sequence"/>
</dbReference>
<evidence type="ECO:0000259" key="1">
    <source>
        <dbReference type="Pfam" id="PF00117"/>
    </source>
</evidence>
<dbReference type="RefSeq" id="WP_097151826.1">
    <property type="nucleotide sequence ID" value="NZ_OBEL01000001.1"/>
</dbReference>
<gene>
    <name evidence="2" type="ORF">SAMN06265368_0507</name>
</gene>
<dbReference type="InterPro" id="IPR029062">
    <property type="entry name" value="Class_I_gatase-like"/>
</dbReference>
<dbReference type="OrthoDB" id="9794816at2"/>
<dbReference type="PANTHER" id="PTHR42695:SF5">
    <property type="entry name" value="GLUTAMINE AMIDOTRANSFERASE YLR126C-RELATED"/>
    <property type="match status" value="1"/>
</dbReference>
<dbReference type="InterPro" id="IPR044992">
    <property type="entry name" value="ChyE-like"/>
</dbReference>
<protein>
    <submittedName>
        <fullName evidence="2">GMP synthase - Glutamine amidotransferase</fullName>
    </submittedName>
</protein>
<proteinExistence type="predicted"/>
<reference evidence="2 3" key="1">
    <citation type="submission" date="2017-09" db="EMBL/GenBank/DDBJ databases">
        <authorList>
            <person name="Ehlers B."/>
            <person name="Leendertz F.H."/>
        </authorList>
    </citation>
    <scope>NUCLEOTIDE SEQUENCE [LARGE SCALE GENOMIC DNA]</scope>
    <source>
        <strain evidence="2 3">DSM 18289</strain>
    </source>
</reference>
<dbReference type="GO" id="GO:0005829">
    <property type="term" value="C:cytosol"/>
    <property type="evidence" value="ECO:0007669"/>
    <property type="project" value="TreeGrafter"/>
</dbReference>
<sequence>MSEQFTIGILETGLVPDELVEKYSSYPDMFTSLLQGNMPTSWKIETYSPVQGDFPSGVTDCDAWLITGSKFGAYEDYDWIHRLRGFLAEAYEQDRAIVGICFGHQILAEALGGKVIKSPKGWGCGAHVYDWTDKPDWMQKAEQSLSSKEEGSFAIQAYHQDQVVDLPRDANVIAKSDFCDYAALAYQDKAISFQGHPEFSPDYSSDLFSLRKGVGLPDEVADTAIATKDHPLDRELLAKAVVEFLLVYQANRTESEPAKKAG</sequence>
<keyword evidence="2" id="KW-0315">Glutamine amidotransferase</keyword>
<dbReference type="Pfam" id="PF00117">
    <property type="entry name" value="GATase"/>
    <property type="match status" value="1"/>
</dbReference>
<name>A0A285NB54_9HYPH</name>
<evidence type="ECO:0000313" key="2">
    <source>
        <dbReference type="EMBL" id="SNZ06695.1"/>
    </source>
</evidence>
<organism evidence="2 3">
    <name type="scientific">Cohaesibacter gelatinilyticus</name>
    <dbReference type="NCBI Taxonomy" id="372072"/>
    <lineage>
        <taxon>Bacteria</taxon>
        <taxon>Pseudomonadati</taxon>
        <taxon>Pseudomonadota</taxon>
        <taxon>Alphaproteobacteria</taxon>
        <taxon>Hyphomicrobiales</taxon>
        <taxon>Cohaesibacteraceae</taxon>
    </lineage>
</organism>
<dbReference type="SUPFAM" id="SSF52317">
    <property type="entry name" value="Class I glutamine amidotransferase-like"/>
    <property type="match status" value="1"/>
</dbReference>
<dbReference type="Gene3D" id="3.40.50.880">
    <property type="match status" value="1"/>
</dbReference>
<dbReference type="GO" id="GO:0016740">
    <property type="term" value="F:transferase activity"/>
    <property type="evidence" value="ECO:0007669"/>
    <property type="project" value="UniProtKB-KW"/>
</dbReference>
<accession>A0A285NB54</accession>
<dbReference type="CDD" id="cd01741">
    <property type="entry name" value="GATase1_1"/>
    <property type="match status" value="1"/>
</dbReference>
<keyword evidence="3" id="KW-1185">Reference proteome</keyword>
<dbReference type="PANTHER" id="PTHR42695">
    <property type="entry name" value="GLUTAMINE AMIDOTRANSFERASE YLR126C-RELATED"/>
    <property type="match status" value="1"/>
</dbReference>
<dbReference type="InterPro" id="IPR017926">
    <property type="entry name" value="GATASE"/>
</dbReference>
<keyword evidence="2" id="KW-0808">Transferase</keyword>
<evidence type="ECO:0000313" key="3">
    <source>
        <dbReference type="Proteomes" id="UP000219439"/>
    </source>
</evidence>
<dbReference type="EMBL" id="OBEL01000001">
    <property type="protein sequence ID" value="SNZ06695.1"/>
    <property type="molecule type" value="Genomic_DNA"/>
</dbReference>
<feature type="domain" description="Glutamine amidotransferase" evidence="1">
    <location>
        <begin position="85"/>
        <end position="201"/>
    </location>
</feature>